<feature type="compositionally biased region" description="Polar residues" evidence="2">
    <location>
        <begin position="903"/>
        <end position="915"/>
    </location>
</feature>
<sequence length="927" mass="101668">MKGYTPQRTRHLSNCEPPRSPSHLDPLYPLSTSSTLSHTPFLLPAAMDHYGALDPHHFSPSPSPGGLPPDCLMPHNNQLSSSSTFPRIHYNSHFDQGDFGHTADRAGKMNRLPPNLLDQFEKQLPGQQDGFSTLQFHRSTAVTTTKQQQQQRTDSPGKIRYLVHSVQKLFAKSQSLENSAIRGNMNGRNSRSSSSDDKHHRSKSKDRAKSEATAKRRPRSNMSGYWSSDDLDSDISNYRNPKAMMTLGRQAVGSGPGPGGQVASRYFMQGYSTMSEHMLKSSKSNSDLKHQGLPALPGPGGSGGGGGGVGGGRGQMFDGNFGKGGPWSTLTLGPTRQLCQKGSATLDRTLLKSKSVQQDMGCHFLQMPSTGDWTGTLGRSGPMGEIPCRRMRSGSYVKAMADLEDSDDSDGSPKPSPKSTARRQSYLRATQQSLSDQFPSRNLDNLDCIGGSSPFPNWDDDDFSQGCSTLGRGSCISQFFFSHASPHHLPLSQQVRDMELSQHYRDELEDMHPRSRCSDPPDMPMPTCFRSRSHSYLRAIQAGCSQDDDSASMDSDSPPPTTTTTGCSACNNSRTLFVSTCMTSCKRVAPPPVPPRTTSKPFISVTVQSSTESAQDCYPDHNDPKSEVNSQSGRSNSSDSLDSLAKGSRPQLPVAPPREPQIPAAVVISPNPLRESHHEQLKGDACAADERPVDPVPRRKLSSIGIQVSLEIQAKVETPPLARFQSIGVQVEDGATACRRDGHWFLKLLQAETGRMEGWCSQMEKETSEHQLSEEVLGKVRSAVGCAQLLMSQKFQQFRGLCEQNLNVNANPRPTAQDLAGFWDLLQLSIEDISLKFDELYHLKSNDWKLEGDSPEKQKQAPPVPKKPGKSKAALGREKSNDTVDKQRQEARKRLMAAKRAQSVKQNSTTESTDSIEIYVPEAQTRL</sequence>
<feature type="compositionally biased region" description="Basic and acidic residues" evidence="2">
    <location>
        <begin position="875"/>
        <end position="893"/>
    </location>
</feature>
<feature type="region of interest" description="Disordered" evidence="2">
    <location>
        <begin position="177"/>
        <end position="232"/>
    </location>
</feature>
<comment type="similarity">
    <text evidence="1">Belongs to the SAPAP family.</text>
</comment>
<feature type="region of interest" description="Disordered" evidence="2">
    <location>
        <begin position="605"/>
        <end position="661"/>
    </location>
</feature>
<feature type="compositionally biased region" description="Basic and acidic residues" evidence="2">
    <location>
        <begin position="194"/>
        <end position="214"/>
    </location>
</feature>
<feature type="compositionally biased region" description="Polar residues" evidence="2">
    <location>
        <begin position="605"/>
        <end position="614"/>
    </location>
</feature>
<organism evidence="3 4">
    <name type="scientific">Cyprinus carpio</name>
    <name type="common">Common carp</name>
    <dbReference type="NCBI Taxonomy" id="7962"/>
    <lineage>
        <taxon>Eukaryota</taxon>
        <taxon>Metazoa</taxon>
        <taxon>Chordata</taxon>
        <taxon>Craniata</taxon>
        <taxon>Vertebrata</taxon>
        <taxon>Euteleostomi</taxon>
        <taxon>Actinopterygii</taxon>
        <taxon>Neopterygii</taxon>
        <taxon>Teleostei</taxon>
        <taxon>Ostariophysi</taxon>
        <taxon>Cypriniformes</taxon>
        <taxon>Cyprinidae</taxon>
        <taxon>Cyprininae</taxon>
        <taxon>Cyprinus</taxon>
    </lineage>
</organism>
<dbReference type="InterPro" id="IPR005026">
    <property type="entry name" value="SAPAP"/>
</dbReference>
<dbReference type="Pfam" id="PF03359">
    <property type="entry name" value="GKAP"/>
    <property type="match status" value="2"/>
</dbReference>
<dbReference type="PANTHER" id="PTHR12353:SF19">
    <property type="entry name" value="DISKS LARGE-ASSOCIATED PROTEIN 4"/>
    <property type="match status" value="1"/>
</dbReference>
<reference evidence="3" key="1">
    <citation type="submission" date="2025-08" db="UniProtKB">
        <authorList>
            <consortium name="Ensembl"/>
        </authorList>
    </citation>
    <scope>IDENTIFICATION</scope>
</reference>
<feature type="compositionally biased region" description="Gly residues" evidence="2">
    <location>
        <begin position="298"/>
        <end position="313"/>
    </location>
</feature>
<dbReference type="GO" id="GO:0060090">
    <property type="term" value="F:molecular adaptor activity"/>
    <property type="evidence" value="ECO:0007669"/>
    <property type="project" value="TreeGrafter"/>
</dbReference>
<feature type="compositionally biased region" description="Polar residues" evidence="2">
    <location>
        <begin position="427"/>
        <end position="441"/>
    </location>
</feature>
<evidence type="ECO:0000313" key="4">
    <source>
        <dbReference type="Proteomes" id="UP000694700"/>
    </source>
</evidence>
<evidence type="ECO:0000313" key="3">
    <source>
        <dbReference type="Ensembl" id="ENSCCRP00015067800.1"/>
    </source>
</evidence>
<evidence type="ECO:0000256" key="2">
    <source>
        <dbReference type="SAM" id="MobiDB-lite"/>
    </source>
</evidence>
<evidence type="ECO:0000256" key="1">
    <source>
        <dbReference type="ARBA" id="ARBA00008839"/>
    </source>
</evidence>
<feature type="region of interest" description="Disordered" evidence="2">
    <location>
        <begin position="402"/>
        <end position="441"/>
    </location>
</feature>
<dbReference type="GO" id="GO:0098978">
    <property type="term" value="C:glutamatergic synapse"/>
    <property type="evidence" value="ECO:0007669"/>
    <property type="project" value="TreeGrafter"/>
</dbReference>
<name>A0A8C1WMV5_CYPCA</name>
<dbReference type="Proteomes" id="UP000694700">
    <property type="component" value="Unplaced"/>
</dbReference>
<feature type="region of interest" description="Disordered" evidence="2">
    <location>
        <begin position="282"/>
        <end position="313"/>
    </location>
</feature>
<dbReference type="Ensembl" id="ENSCCRT00015069994.1">
    <property type="protein sequence ID" value="ENSCCRP00015067800.1"/>
    <property type="gene ID" value="ENSCCRG00015027564.1"/>
</dbReference>
<dbReference type="PANTHER" id="PTHR12353">
    <property type="entry name" value="DISKS LARGE-ASSOCIATED PROTEIN DAP SAP90/PSD-95-ASSOCIATED PROTEIN"/>
    <property type="match status" value="1"/>
</dbReference>
<proteinExistence type="inferred from homology"/>
<accession>A0A8C1WMV5</accession>
<feature type="region of interest" description="Disordered" evidence="2">
    <location>
        <begin position="545"/>
        <end position="568"/>
    </location>
</feature>
<dbReference type="GO" id="GO:0023052">
    <property type="term" value="P:signaling"/>
    <property type="evidence" value="ECO:0007669"/>
    <property type="project" value="InterPro"/>
</dbReference>
<feature type="compositionally biased region" description="Low complexity" evidence="2">
    <location>
        <begin position="627"/>
        <end position="644"/>
    </location>
</feature>
<feature type="region of interest" description="Disordered" evidence="2">
    <location>
        <begin position="849"/>
        <end position="927"/>
    </location>
</feature>
<dbReference type="AlphaFoldDB" id="A0A8C1WMV5"/>
<dbReference type="GO" id="GO:0099572">
    <property type="term" value="C:postsynaptic specialization"/>
    <property type="evidence" value="ECO:0007669"/>
    <property type="project" value="TreeGrafter"/>
</dbReference>
<feature type="region of interest" description="Disordered" evidence="2">
    <location>
        <begin position="1"/>
        <end position="28"/>
    </location>
</feature>
<protein>
    <submittedName>
        <fullName evidence="3">Discs, large (Drosophila) homolog-associated protein 4b</fullName>
    </submittedName>
</protein>
<feature type="compositionally biased region" description="Basic and acidic residues" evidence="2">
    <location>
        <begin position="849"/>
        <end position="859"/>
    </location>
</feature>